<evidence type="ECO:0000256" key="1">
    <source>
        <dbReference type="ARBA" id="ARBA00010466"/>
    </source>
</evidence>
<keyword evidence="3" id="KW-0238">DNA-binding</keyword>
<keyword evidence="7" id="KW-1185">Reference proteome</keyword>
<accession>A0ABY4D9Y5</accession>
<protein>
    <recommendedName>
        <fullName evidence="5">Sugar-binding domain-containing protein</fullName>
    </recommendedName>
</protein>
<dbReference type="Pfam" id="PF04198">
    <property type="entry name" value="Sugar-bind"/>
    <property type="match status" value="1"/>
</dbReference>
<evidence type="ECO:0000256" key="4">
    <source>
        <dbReference type="ARBA" id="ARBA00023163"/>
    </source>
</evidence>
<gene>
    <name evidence="6" type="ORF">MUG09_16195</name>
</gene>
<dbReference type="Gene3D" id="1.10.10.10">
    <property type="entry name" value="Winged helix-like DNA-binding domain superfamily/Winged helix DNA-binding domain"/>
    <property type="match status" value="1"/>
</dbReference>
<dbReference type="RefSeq" id="WP_244772474.1">
    <property type="nucleotide sequence ID" value="NZ_CP094929.1"/>
</dbReference>
<evidence type="ECO:0000313" key="6">
    <source>
        <dbReference type="EMBL" id="UOM51098.1"/>
    </source>
</evidence>
<keyword evidence="2" id="KW-0805">Transcription regulation</keyword>
<dbReference type="PANTHER" id="PTHR34294:SF1">
    <property type="entry name" value="TRANSCRIPTIONAL REGULATOR LSRR"/>
    <property type="match status" value="1"/>
</dbReference>
<comment type="similarity">
    <text evidence="1">Belongs to the SorC transcriptional regulatory family.</text>
</comment>
<feature type="domain" description="Sugar-binding" evidence="5">
    <location>
        <begin position="185"/>
        <end position="315"/>
    </location>
</feature>
<proteinExistence type="inferred from homology"/>
<evidence type="ECO:0000256" key="2">
    <source>
        <dbReference type="ARBA" id="ARBA00023015"/>
    </source>
</evidence>
<dbReference type="InterPro" id="IPR037171">
    <property type="entry name" value="NagB/RpiA_transferase-like"/>
</dbReference>
<organism evidence="6 7">
    <name type="scientific">Sphaerochaeta associata</name>
    <dbReference type="NCBI Taxonomy" id="1129264"/>
    <lineage>
        <taxon>Bacteria</taxon>
        <taxon>Pseudomonadati</taxon>
        <taxon>Spirochaetota</taxon>
        <taxon>Spirochaetia</taxon>
        <taxon>Spirochaetales</taxon>
        <taxon>Sphaerochaetaceae</taxon>
        <taxon>Sphaerochaeta</taxon>
    </lineage>
</organism>
<dbReference type="SUPFAM" id="SSF100950">
    <property type="entry name" value="NagB/RpiA/CoA transferase-like"/>
    <property type="match status" value="1"/>
</dbReference>
<dbReference type="EMBL" id="CP094929">
    <property type="protein sequence ID" value="UOM51098.1"/>
    <property type="molecule type" value="Genomic_DNA"/>
</dbReference>
<dbReference type="Proteomes" id="UP000829708">
    <property type="component" value="Chromosome"/>
</dbReference>
<keyword evidence="4" id="KW-0804">Transcription</keyword>
<reference evidence="7" key="1">
    <citation type="journal article" date="2024" name="J Bioinform Genom">
        <title>Complete genome sequence of the type strain bacterium Sphaerochaeta associata GLS2t (VKM B-2742)t.</title>
        <authorList>
            <person name="Troshina O.Y."/>
            <person name="Tepeeva A.N."/>
            <person name="Arzamasceva V.O."/>
            <person name="Whitman W.B."/>
            <person name="Varghese N."/>
            <person name="Shapiro N."/>
            <person name="Woyke T."/>
            <person name="Kripides N.C."/>
            <person name="Vasilenko O.V."/>
        </authorList>
    </citation>
    <scope>NUCLEOTIDE SEQUENCE [LARGE SCALE GENOMIC DNA]</scope>
    <source>
        <strain evidence="7">GLS2T</strain>
    </source>
</reference>
<sequence>MISNEKLFAVAVAYYLNGRRQKEIADEYGVSHVQVGKYLKLAHDRGIVEININPPYVTKDEQKRYSLLFKEIYGLPELVLVPGANSEKHMYSFLVEGASEYLLRSFPKSQTNVGFGLGRTMNEISSYKVRTTDRRNSWRYYPVLNYNLICNRTLDDKLDYFDYRNITENFIRFWGGQTDRNFMELVRQEINQESPTFDVTEYWNSLDIIIGGIGVPFSREPNVRKAMFGEKITGELRGKDITGDYLNYFFDTEGNVYEPIMHGRQMMPWNKIQAVKHKIAIAAGYQKVASIIGLLKCQTVDTLITDVSTARNILEYAK</sequence>
<dbReference type="InterPro" id="IPR036388">
    <property type="entry name" value="WH-like_DNA-bd_sf"/>
</dbReference>
<name>A0ABY4D9Y5_9SPIR</name>
<dbReference type="PANTHER" id="PTHR34294">
    <property type="entry name" value="TRANSCRIPTIONAL REGULATOR-RELATED"/>
    <property type="match status" value="1"/>
</dbReference>
<evidence type="ECO:0000313" key="7">
    <source>
        <dbReference type="Proteomes" id="UP000829708"/>
    </source>
</evidence>
<dbReference type="InterPro" id="IPR051054">
    <property type="entry name" value="SorC_transcr_regulators"/>
</dbReference>
<dbReference type="InterPro" id="IPR007324">
    <property type="entry name" value="Sugar-bd_dom_put"/>
</dbReference>
<dbReference type="Gene3D" id="3.40.50.1360">
    <property type="match status" value="1"/>
</dbReference>
<evidence type="ECO:0000256" key="3">
    <source>
        <dbReference type="ARBA" id="ARBA00023125"/>
    </source>
</evidence>
<evidence type="ECO:0000259" key="5">
    <source>
        <dbReference type="Pfam" id="PF04198"/>
    </source>
</evidence>